<reference evidence="1 2" key="1">
    <citation type="journal article" date="2017" name="Int. J. Syst. Evol. Microbiol.">
        <title>Oleiagrimonas citrea sp. nov., a marine bacterium isolated from tidal flat sediment and emended description of the genus Oleiagrimonas Fang et al. 2015 and Oleiagrimonas soli.</title>
        <authorList>
            <person name="Yang S.H."/>
            <person name="Seo H.S."/>
            <person name="Seong C.N."/>
            <person name="Kwon K.K."/>
        </authorList>
    </citation>
    <scope>NUCLEOTIDE SEQUENCE [LARGE SCALE GENOMIC DNA]</scope>
    <source>
        <strain evidence="1 2">MEBiC09124</strain>
    </source>
</reference>
<name>A0A846ZNA1_9GAMM</name>
<dbReference type="EMBL" id="JAAZQD010000003">
    <property type="protein sequence ID" value="NKZ39147.1"/>
    <property type="molecule type" value="Genomic_DNA"/>
</dbReference>
<comment type="caution">
    <text evidence="1">The sequence shown here is derived from an EMBL/GenBank/DDBJ whole genome shotgun (WGS) entry which is preliminary data.</text>
</comment>
<dbReference type="SUPFAM" id="SSF55331">
    <property type="entry name" value="Tautomerase/MIF"/>
    <property type="match status" value="1"/>
</dbReference>
<dbReference type="PANTHER" id="PTHR38460">
    <property type="entry name" value="TAUTOMERASE YOLI-RELATED"/>
    <property type="match status" value="1"/>
</dbReference>
<dbReference type="PANTHER" id="PTHR38460:SF1">
    <property type="entry name" value="TAUTOMERASE YOLI-RELATED"/>
    <property type="match status" value="1"/>
</dbReference>
<sequence>MPLVRIDLNEGRSDSEIKTIMDTIQDCVVDAFNVPKRDRYQIVTEHKSGRMVLLDTGLGFERSEDAIVIQVFTSPRATVMKTKFYKEVTERLGSAIGLSPKDILISVTTNTDVDWSFGFGESQYLTGSL</sequence>
<dbReference type="InterPro" id="IPR014347">
    <property type="entry name" value="Tautomerase/MIF_sf"/>
</dbReference>
<accession>A0A846ZNA1</accession>
<dbReference type="AlphaFoldDB" id="A0A846ZNA1"/>
<keyword evidence="2" id="KW-1185">Reference proteome</keyword>
<evidence type="ECO:0000313" key="1">
    <source>
        <dbReference type="EMBL" id="NKZ39147.1"/>
    </source>
</evidence>
<gene>
    <name evidence="1" type="ORF">HF690_09305</name>
</gene>
<evidence type="ECO:0000313" key="2">
    <source>
        <dbReference type="Proteomes" id="UP000541636"/>
    </source>
</evidence>
<dbReference type="Proteomes" id="UP000541636">
    <property type="component" value="Unassembled WGS sequence"/>
</dbReference>
<dbReference type="InterPro" id="IPR037479">
    <property type="entry name" value="Tauto_MSAD"/>
</dbReference>
<dbReference type="Pfam" id="PF14552">
    <property type="entry name" value="Tautomerase_2"/>
    <property type="match status" value="1"/>
</dbReference>
<dbReference type="RefSeq" id="WP_168609236.1">
    <property type="nucleotide sequence ID" value="NZ_JAAZQD010000003.1"/>
</dbReference>
<proteinExistence type="predicted"/>
<organism evidence="1 2">
    <name type="scientific">Oleiagrimonas citrea</name>
    <dbReference type="NCBI Taxonomy" id="1665687"/>
    <lineage>
        <taxon>Bacteria</taxon>
        <taxon>Pseudomonadati</taxon>
        <taxon>Pseudomonadota</taxon>
        <taxon>Gammaproteobacteria</taxon>
        <taxon>Lysobacterales</taxon>
        <taxon>Rhodanobacteraceae</taxon>
        <taxon>Oleiagrimonas</taxon>
    </lineage>
</organism>
<dbReference type="Gene3D" id="3.30.429.10">
    <property type="entry name" value="Macrophage Migration Inhibitory Factor"/>
    <property type="match status" value="1"/>
</dbReference>
<protein>
    <submittedName>
        <fullName evidence="1">Tautomerase family protein</fullName>
    </submittedName>
</protein>